<reference evidence="2" key="1">
    <citation type="submission" date="2022-03" db="EMBL/GenBank/DDBJ databases">
        <title>Identification of a novel bacterium isolated from mangrove sediments.</title>
        <authorList>
            <person name="Pan X."/>
        </authorList>
    </citation>
    <scope>NUCLEOTIDE SEQUENCE</scope>
    <source>
        <strain evidence="2">B1949</strain>
    </source>
</reference>
<accession>A0ABT0BI18</accession>
<keyword evidence="1" id="KW-1133">Transmembrane helix</keyword>
<gene>
    <name evidence="2" type="ORF">MTR62_18530</name>
</gene>
<evidence type="ECO:0000313" key="3">
    <source>
        <dbReference type="Proteomes" id="UP001162881"/>
    </source>
</evidence>
<dbReference type="Proteomes" id="UP001162881">
    <property type="component" value="Unassembled WGS sequence"/>
</dbReference>
<keyword evidence="3" id="KW-1185">Reference proteome</keyword>
<keyword evidence="1" id="KW-0812">Transmembrane</keyword>
<evidence type="ECO:0000256" key="1">
    <source>
        <dbReference type="SAM" id="Phobius"/>
    </source>
</evidence>
<protein>
    <submittedName>
        <fullName evidence="2">Uncharacterized protein</fullName>
    </submittedName>
</protein>
<dbReference type="EMBL" id="JALHLF010000128">
    <property type="protein sequence ID" value="MCJ2184669.1"/>
    <property type="molecule type" value="Genomic_DNA"/>
</dbReference>
<evidence type="ECO:0000313" key="2">
    <source>
        <dbReference type="EMBL" id="MCJ2184669.1"/>
    </source>
</evidence>
<feature type="transmembrane region" description="Helical" evidence="1">
    <location>
        <begin position="49"/>
        <end position="67"/>
    </location>
</feature>
<proteinExistence type="predicted"/>
<name>A0ABT0BI18_9SPHN</name>
<comment type="caution">
    <text evidence="2">The sequence shown here is derived from an EMBL/GenBank/DDBJ whole genome shotgun (WGS) entry which is preliminary data.</text>
</comment>
<dbReference type="RefSeq" id="WP_244023731.1">
    <property type="nucleotide sequence ID" value="NZ_JALHLF010000128.1"/>
</dbReference>
<organism evidence="2 3">
    <name type="scientific">Novosphingobium organovorum</name>
    <dbReference type="NCBI Taxonomy" id="2930092"/>
    <lineage>
        <taxon>Bacteria</taxon>
        <taxon>Pseudomonadati</taxon>
        <taxon>Pseudomonadota</taxon>
        <taxon>Alphaproteobacteria</taxon>
        <taxon>Sphingomonadales</taxon>
        <taxon>Sphingomonadaceae</taxon>
        <taxon>Novosphingobium</taxon>
    </lineage>
</organism>
<sequence length="78" mass="9058">MAAPAPMVCAWLHHFLRAFAYRWLPVLAGMIGVRIGFDGLEPTLHRLPLTLAIVAGLALLCTSWRFWRDQRRRRRRFG</sequence>
<keyword evidence="1" id="KW-0472">Membrane</keyword>
<feature type="transmembrane region" description="Helical" evidence="1">
    <location>
        <begin position="20"/>
        <end position="37"/>
    </location>
</feature>